<dbReference type="EMBL" id="MPTW01000002">
    <property type="protein sequence ID" value="OME73293.1"/>
    <property type="molecule type" value="Genomic_DNA"/>
</dbReference>
<gene>
    <name evidence="2" type="ORF">BSK65_05790</name>
</gene>
<feature type="transmembrane region" description="Helical" evidence="1">
    <location>
        <begin position="9"/>
        <end position="28"/>
    </location>
</feature>
<accession>A0A1R0ZM13</accession>
<evidence type="ECO:0000313" key="2">
    <source>
        <dbReference type="EMBL" id="OME73293.1"/>
    </source>
</evidence>
<evidence type="ECO:0000313" key="3">
    <source>
        <dbReference type="Proteomes" id="UP000187425"/>
    </source>
</evidence>
<name>A0A1R0ZM13_9BACL</name>
<reference evidence="2 3" key="1">
    <citation type="submission" date="2016-11" db="EMBL/GenBank/DDBJ databases">
        <title>Paenibacillus species isolates.</title>
        <authorList>
            <person name="Beno S.M."/>
        </authorList>
    </citation>
    <scope>NUCLEOTIDE SEQUENCE [LARGE SCALE GENOMIC DNA]</scope>
    <source>
        <strain evidence="2 3">FSL H7-0443</strain>
    </source>
</reference>
<comment type="caution">
    <text evidence="2">The sequence shown here is derived from an EMBL/GenBank/DDBJ whole genome shotgun (WGS) entry which is preliminary data.</text>
</comment>
<keyword evidence="1" id="KW-1133">Transmembrane helix</keyword>
<dbReference type="Proteomes" id="UP000187425">
    <property type="component" value="Unassembled WGS sequence"/>
</dbReference>
<keyword evidence="1" id="KW-0812">Transmembrane</keyword>
<proteinExistence type="predicted"/>
<evidence type="ECO:0000256" key="1">
    <source>
        <dbReference type="SAM" id="Phobius"/>
    </source>
</evidence>
<protein>
    <submittedName>
        <fullName evidence="2">Uncharacterized protein</fullName>
    </submittedName>
</protein>
<dbReference type="RefSeq" id="WP_076283645.1">
    <property type="nucleotide sequence ID" value="NZ_MPTW01000002.1"/>
</dbReference>
<dbReference type="OrthoDB" id="5114982at2"/>
<dbReference type="AlphaFoldDB" id="A0A1R0ZM13"/>
<keyword evidence="1" id="KW-0472">Membrane</keyword>
<organism evidence="2 3">
    <name type="scientific">Paenibacillus odorifer</name>
    <dbReference type="NCBI Taxonomy" id="189426"/>
    <lineage>
        <taxon>Bacteria</taxon>
        <taxon>Bacillati</taxon>
        <taxon>Bacillota</taxon>
        <taxon>Bacilli</taxon>
        <taxon>Bacillales</taxon>
        <taxon>Paenibacillaceae</taxon>
        <taxon>Paenibacillus</taxon>
    </lineage>
</organism>
<sequence length="393" mass="45766">MSKRNRKRNILLTILAAIVGICMVSILLNKTYRTTFESLPETDRRMLTELSELYNHFEQSSDQLWNKDYRFDSKPLLLVRTTKDSGLFRSEGFAVNVPMKKGIFAQEISLPESMGLPKVYRISRFSPTTLSAWFPANFGTLNLKGMETMYFKYYPKMFSDPALYFDFSSFLLHEGFHIFKQKDWTYDANGAEHIDNYPVNEENYALMGIEFKLLDQAMAESNPELVQQYLHDWTVVRNYRYYKWPQLIGETKTEAIEGSARYLEYRYSKLTGRNLMVLATKQEPYHVTFMQAYDFIANGQAESPSFLERSIRYETGAALELTMDKANLPWKEAIEDVPGKKPGMTPYEILSNYYKMNDLTTIESQLGEIKEVYDYDALRKQGAKIVKQLIGEQ</sequence>